<dbReference type="InterPro" id="IPR036397">
    <property type="entry name" value="RNaseH_sf"/>
</dbReference>
<dbReference type="InterPro" id="IPR013520">
    <property type="entry name" value="Ribonucl_H"/>
</dbReference>
<dbReference type="SUPFAM" id="SSF53098">
    <property type="entry name" value="Ribonuclease H-like"/>
    <property type="match status" value="1"/>
</dbReference>
<reference evidence="9 10" key="1">
    <citation type="submission" date="2024-04" db="EMBL/GenBank/DDBJ databases">
        <authorList>
            <consortium name="Genoscope - CEA"/>
            <person name="William W."/>
        </authorList>
    </citation>
    <scope>NUCLEOTIDE SEQUENCE [LARGE SCALE GENOMIC DNA]</scope>
</reference>
<evidence type="ECO:0000256" key="4">
    <source>
        <dbReference type="ARBA" id="ARBA00022801"/>
    </source>
</evidence>
<keyword evidence="3" id="KW-0479">Metal-binding</keyword>
<feature type="non-terminal residue" evidence="9">
    <location>
        <position position="332"/>
    </location>
</feature>
<evidence type="ECO:0000259" key="8">
    <source>
        <dbReference type="SMART" id="SM00479"/>
    </source>
</evidence>
<evidence type="ECO:0000256" key="2">
    <source>
        <dbReference type="ARBA" id="ARBA00022722"/>
    </source>
</evidence>
<dbReference type="PANTHER" id="PTHR13058">
    <property type="entry name" value="THREE PRIME REPAIR EXONUCLEASE 1, 2"/>
    <property type="match status" value="1"/>
</dbReference>
<feature type="domain" description="Exonuclease" evidence="8">
    <location>
        <begin position="7"/>
        <end position="209"/>
    </location>
</feature>
<comment type="caution">
    <text evidence="9">The sequence shown here is derived from an EMBL/GenBank/DDBJ whole genome shotgun (WGS) entry which is preliminary data.</text>
</comment>
<proteinExistence type="inferred from homology"/>
<keyword evidence="2" id="KW-0540">Nuclease</keyword>
<dbReference type="Gene3D" id="3.30.420.10">
    <property type="entry name" value="Ribonuclease H-like superfamily/Ribonuclease H"/>
    <property type="match status" value="1"/>
</dbReference>
<comment type="similarity">
    <text evidence="7">Belongs to the exonuclease superfamily. TREX family.</text>
</comment>
<evidence type="ECO:0000313" key="10">
    <source>
        <dbReference type="Proteomes" id="UP001497497"/>
    </source>
</evidence>
<keyword evidence="4" id="KW-0378">Hydrolase</keyword>
<dbReference type="PANTHER" id="PTHR13058:SF19">
    <property type="entry name" value="LD40940P"/>
    <property type="match status" value="1"/>
</dbReference>
<dbReference type="SMART" id="SM00479">
    <property type="entry name" value="EXOIII"/>
    <property type="match status" value="1"/>
</dbReference>
<dbReference type="GO" id="GO:0005737">
    <property type="term" value="C:cytoplasm"/>
    <property type="evidence" value="ECO:0007669"/>
    <property type="project" value="TreeGrafter"/>
</dbReference>
<accession>A0AAV2I560</accession>
<dbReference type="InterPro" id="IPR012337">
    <property type="entry name" value="RNaseH-like_sf"/>
</dbReference>
<dbReference type="AlphaFoldDB" id="A0AAV2I560"/>
<protein>
    <recommendedName>
        <fullName evidence="8">Exonuclease domain-containing protein</fullName>
    </recommendedName>
</protein>
<dbReference type="GO" id="GO:0006308">
    <property type="term" value="P:DNA catabolic process"/>
    <property type="evidence" value="ECO:0007669"/>
    <property type="project" value="TreeGrafter"/>
</dbReference>
<dbReference type="Pfam" id="PF00929">
    <property type="entry name" value="RNase_T"/>
    <property type="match status" value="1"/>
</dbReference>
<dbReference type="EMBL" id="CAXITT010000453">
    <property type="protein sequence ID" value="CAL1541816.1"/>
    <property type="molecule type" value="Genomic_DNA"/>
</dbReference>
<organism evidence="9 10">
    <name type="scientific">Lymnaea stagnalis</name>
    <name type="common">Great pond snail</name>
    <name type="synonym">Helix stagnalis</name>
    <dbReference type="NCBI Taxonomy" id="6523"/>
    <lineage>
        <taxon>Eukaryota</taxon>
        <taxon>Metazoa</taxon>
        <taxon>Spiralia</taxon>
        <taxon>Lophotrochozoa</taxon>
        <taxon>Mollusca</taxon>
        <taxon>Gastropoda</taxon>
        <taxon>Heterobranchia</taxon>
        <taxon>Euthyneura</taxon>
        <taxon>Panpulmonata</taxon>
        <taxon>Hygrophila</taxon>
        <taxon>Lymnaeoidea</taxon>
        <taxon>Lymnaeidae</taxon>
        <taxon>Lymnaea</taxon>
    </lineage>
</organism>
<evidence type="ECO:0000256" key="6">
    <source>
        <dbReference type="ARBA" id="ARBA00022842"/>
    </source>
</evidence>
<sequence>MSQTVKTFVIFDTETTGLPSPGNNPRITELSFIALLRDELLKSSTPRVVNKLLLCFNPQKNISYKSSSITGLYNDELEAYSPFKTYASLICSFLTTLPQPACLVAHNGNGFDFPLLISELNNANQPVPVNILCADSLEGFRELDGLPKQPDFVINNRKNRSFTALVETPKSEANKETLDPNICHSVSPSKQARLSEDVHLLWSIDAVTPQHSSTVSSPKGPNAKLKRGEIVRDEATNKARRNLFSNQTSVDKGIKSETLSSSGHSESLPLISNKLNNVADIPYPDSPETPDNFSPWSTNSEAEVMYAAEQAELNFIPEPVRTMKVQPPQETP</sequence>
<dbReference type="GO" id="GO:0008296">
    <property type="term" value="F:3'-5'-DNA exonuclease activity"/>
    <property type="evidence" value="ECO:0007669"/>
    <property type="project" value="TreeGrafter"/>
</dbReference>
<keyword evidence="6" id="KW-0460">Magnesium</keyword>
<dbReference type="GO" id="GO:0003676">
    <property type="term" value="F:nucleic acid binding"/>
    <property type="evidence" value="ECO:0007669"/>
    <property type="project" value="InterPro"/>
</dbReference>
<keyword evidence="5" id="KW-0269">Exonuclease</keyword>
<evidence type="ECO:0000256" key="5">
    <source>
        <dbReference type="ARBA" id="ARBA00022839"/>
    </source>
</evidence>
<dbReference type="GO" id="GO:0046872">
    <property type="term" value="F:metal ion binding"/>
    <property type="evidence" value="ECO:0007669"/>
    <property type="project" value="UniProtKB-KW"/>
</dbReference>
<dbReference type="InterPro" id="IPR040393">
    <property type="entry name" value="TREX1/2"/>
</dbReference>
<evidence type="ECO:0000313" key="9">
    <source>
        <dbReference type="EMBL" id="CAL1541816.1"/>
    </source>
</evidence>
<evidence type="ECO:0000256" key="3">
    <source>
        <dbReference type="ARBA" id="ARBA00022723"/>
    </source>
</evidence>
<keyword evidence="10" id="KW-1185">Reference proteome</keyword>
<dbReference type="Proteomes" id="UP001497497">
    <property type="component" value="Unassembled WGS sequence"/>
</dbReference>
<evidence type="ECO:0000256" key="7">
    <source>
        <dbReference type="ARBA" id="ARBA00025769"/>
    </source>
</evidence>
<gene>
    <name evidence="9" type="ORF">GSLYS_00015422001</name>
</gene>
<evidence type="ECO:0000256" key="1">
    <source>
        <dbReference type="ARBA" id="ARBA00001946"/>
    </source>
</evidence>
<comment type="cofactor">
    <cofactor evidence="1">
        <name>Mg(2+)</name>
        <dbReference type="ChEBI" id="CHEBI:18420"/>
    </cofactor>
</comment>
<name>A0AAV2I560_LYMST</name>